<sequence length="351" mass="39507">MPAWFSNGESPQGLELCEEYSTYALGALHQQTGKNPRNEDFGENIPLRIRAELESMVKRVDEAWRNRVHLDYSLQDVCAALEENSGSKTRNEYLRDRFKGPYSVNDSGVLEIVDRPTVYIDKDGMVVAWYLPAVFTRSRSEHIFKTMKKYANTKVFMAPSRTQAWRHNPENFAIGDRCELPPVNANLALSWYSLGHPPSTGAIPFPSSPLRHSGRAGCDLLNEMMETNALVGTLLSLVHPNLYHQQMRVLVELYSGRAAVGDPERMHELFPFWSTPFTGFSLIANRETIFHRDTKGGKMLFNILGAFGRYTSGRMEVPLLGARFAYDPGCGLVIPGFLMEHGASRTDGVRV</sequence>
<evidence type="ECO:0000256" key="5">
    <source>
        <dbReference type="ARBA" id="ARBA00023004"/>
    </source>
</evidence>
<evidence type="ECO:0000256" key="2">
    <source>
        <dbReference type="ARBA" id="ARBA00022723"/>
    </source>
</evidence>
<comment type="caution">
    <text evidence="7">The sequence shown here is derived from an EMBL/GenBank/DDBJ whole genome shotgun (WGS) entry which is preliminary data.</text>
</comment>
<keyword evidence="8" id="KW-1185">Reference proteome</keyword>
<dbReference type="InterPro" id="IPR024779">
    <property type="entry name" value="2OGFeDO_JBP1/TET_oxygenase_dom"/>
</dbReference>
<dbReference type="GO" id="GO:0046872">
    <property type="term" value="F:metal ion binding"/>
    <property type="evidence" value="ECO:0007669"/>
    <property type="project" value="UniProtKB-KW"/>
</dbReference>
<keyword evidence="4" id="KW-0560">Oxidoreductase</keyword>
<reference evidence="7 8" key="1">
    <citation type="journal article" date="2020" name="ISME J.">
        <title>Uncovering the hidden diversity of litter-decomposition mechanisms in mushroom-forming fungi.</title>
        <authorList>
            <person name="Floudas D."/>
            <person name="Bentzer J."/>
            <person name="Ahren D."/>
            <person name="Johansson T."/>
            <person name="Persson P."/>
            <person name="Tunlid A."/>
        </authorList>
    </citation>
    <scope>NUCLEOTIDE SEQUENCE [LARGE SCALE GENOMIC DNA]</scope>
    <source>
        <strain evidence="7 8">CBS 175.51</strain>
    </source>
</reference>
<evidence type="ECO:0000313" key="8">
    <source>
        <dbReference type="Proteomes" id="UP000541558"/>
    </source>
</evidence>
<dbReference type="EMBL" id="JAACJK010000114">
    <property type="protein sequence ID" value="KAF5331323.1"/>
    <property type="molecule type" value="Genomic_DNA"/>
</dbReference>
<keyword evidence="5" id="KW-0408">Iron</keyword>
<keyword evidence="2" id="KW-0479">Metal-binding</keyword>
<accession>A0A8H5BXW5</accession>
<dbReference type="Proteomes" id="UP000541558">
    <property type="component" value="Unassembled WGS sequence"/>
</dbReference>
<gene>
    <name evidence="7" type="ORF">D9611_011817</name>
</gene>
<evidence type="ECO:0000259" key="6">
    <source>
        <dbReference type="Pfam" id="PF12851"/>
    </source>
</evidence>
<feature type="domain" description="2OGFeDO JBP1/TET oxygenase" evidence="6">
    <location>
        <begin position="219"/>
        <end position="343"/>
    </location>
</feature>
<proteinExistence type="predicted"/>
<organism evidence="7 8">
    <name type="scientific">Ephemerocybe angulata</name>
    <dbReference type="NCBI Taxonomy" id="980116"/>
    <lineage>
        <taxon>Eukaryota</taxon>
        <taxon>Fungi</taxon>
        <taxon>Dikarya</taxon>
        <taxon>Basidiomycota</taxon>
        <taxon>Agaricomycotina</taxon>
        <taxon>Agaricomycetes</taxon>
        <taxon>Agaricomycetidae</taxon>
        <taxon>Agaricales</taxon>
        <taxon>Agaricineae</taxon>
        <taxon>Psathyrellaceae</taxon>
        <taxon>Ephemerocybe</taxon>
    </lineage>
</organism>
<dbReference type="OrthoDB" id="3200752at2759"/>
<comment type="cofactor">
    <cofactor evidence="1">
        <name>Fe(2+)</name>
        <dbReference type="ChEBI" id="CHEBI:29033"/>
    </cofactor>
</comment>
<evidence type="ECO:0000313" key="7">
    <source>
        <dbReference type="EMBL" id="KAF5331323.1"/>
    </source>
</evidence>
<keyword evidence="3" id="KW-0223">Dioxygenase</keyword>
<dbReference type="GO" id="GO:0051213">
    <property type="term" value="F:dioxygenase activity"/>
    <property type="evidence" value="ECO:0007669"/>
    <property type="project" value="UniProtKB-KW"/>
</dbReference>
<dbReference type="AlphaFoldDB" id="A0A8H5BXW5"/>
<protein>
    <recommendedName>
        <fullName evidence="6">2OGFeDO JBP1/TET oxygenase domain-containing protein</fullName>
    </recommendedName>
</protein>
<name>A0A8H5BXW5_9AGAR</name>
<dbReference type="Gene3D" id="3.60.130.30">
    <property type="match status" value="1"/>
</dbReference>
<evidence type="ECO:0000256" key="1">
    <source>
        <dbReference type="ARBA" id="ARBA00001954"/>
    </source>
</evidence>
<evidence type="ECO:0000256" key="4">
    <source>
        <dbReference type="ARBA" id="ARBA00023002"/>
    </source>
</evidence>
<evidence type="ECO:0000256" key="3">
    <source>
        <dbReference type="ARBA" id="ARBA00022964"/>
    </source>
</evidence>
<dbReference type="Pfam" id="PF12851">
    <property type="entry name" value="Tet_JBP"/>
    <property type="match status" value="1"/>
</dbReference>